<feature type="domain" description="DEAD/DEAH-box helicase" evidence="1">
    <location>
        <begin position="63"/>
        <end position="109"/>
    </location>
</feature>
<dbReference type="GO" id="GO:0005524">
    <property type="term" value="F:ATP binding"/>
    <property type="evidence" value="ECO:0007669"/>
    <property type="project" value="InterPro"/>
</dbReference>
<dbReference type="PANTHER" id="PTHR47957:SF3">
    <property type="entry name" value="ATP-DEPENDENT HELICASE HRQ1"/>
    <property type="match status" value="1"/>
</dbReference>
<dbReference type="GO" id="GO:0006289">
    <property type="term" value="P:nucleotide-excision repair"/>
    <property type="evidence" value="ECO:0007669"/>
    <property type="project" value="TreeGrafter"/>
</dbReference>
<organism evidence="2 3">
    <name type="scientific">Entotheonella factor</name>
    <dbReference type="NCBI Taxonomy" id="1429438"/>
    <lineage>
        <taxon>Bacteria</taxon>
        <taxon>Pseudomonadati</taxon>
        <taxon>Nitrospinota/Tectimicrobiota group</taxon>
        <taxon>Candidatus Tectimicrobiota</taxon>
        <taxon>Candidatus Entotheonellia</taxon>
        <taxon>Candidatus Entotheonellales</taxon>
        <taxon>Candidatus Entotheonellaceae</taxon>
        <taxon>Candidatus Entotheonella</taxon>
    </lineage>
</organism>
<reference evidence="2 3" key="1">
    <citation type="journal article" date="2014" name="Nature">
        <title>An environmental bacterial taxon with a large and distinct metabolic repertoire.</title>
        <authorList>
            <person name="Wilson M.C."/>
            <person name="Mori T."/>
            <person name="Ruckert C."/>
            <person name="Uria A.R."/>
            <person name="Helf M.J."/>
            <person name="Takada K."/>
            <person name="Gernert C."/>
            <person name="Steffens U.A."/>
            <person name="Heycke N."/>
            <person name="Schmitt S."/>
            <person name="Rinke C."/>
            <person name="Helfrich E.J."/>
            <person name="Brachmann A.O."/>
            <person name="Gurgui C."/>
            <person name="Wakimoto T."/>
            <person name="Kracht M."/>
            <person name="Crusemann M."/>
            <person name="Hentschel U."/>
            <person name="Abe I."/>
            <person name="Matsunaga S."/>
            <person name="Kalinowski J."/>
            <person name="Takeyama H."/>
            <person name="Piel J."/>
        </authorList>
    </citation>
    <scope>NUCLEOTIDE SEQUENCE [LARGE SCALE GENOMIC DNA]</scope>
    <source>
        <strain evidence="3">TSY1</strain>
    </source>
</reference>
<protein>
    <recommendedName>
        <fullName evidence="1">DEAD/DEAH-box helicase domain-containing protein</fullName>
    </recommendedName>
</protein>
<dbReference type="GO" id="GO:0036297">
    <property type="term" value="P:interstrand cross-link repair"/>
    <property type="evidence" value="ECO:0007669"/>
    <property type="project" value="TreeGrafter"/>
</dbReference>
<dbReference type="PANTHER" id="PTHR47957">
    <property type="entry name" value="ATP-DEPENDENT HELICASE HRQ1"/>
    <property type="match status" value="1"/>
</dbReference>
<dbReference type="InterPro" id="IPR011545">
    <property type="entry name" value="DEAD/DEAH_box_helicase_dom"/>
</dbReference>
<name>W4L7S0_ENTF1</name>
<sequence>MIPEGVESVTDYLDVLKRYVLGQYIIHHETIPERAAQFANDLSHLPAAVPQILQATGIDKLYTHQAEGIEHVLAGRNVVIATPTASGKTMVYNIPVLTTLLHNRDATPSIFFPSKRWSRINLMNSTPS</sequence>
<dbReference type="GO" id="GO:0043138">
    <property type="term" value="F:3'-5' DNA helicase activity"/>
    <property type="evidence" value="ECO:0007669"/>
    <property type="project" value="TreeGrafter"/>
</dbReference>
<keyword evidence="3" id="KW-1185">Reference proteome</keyword>
<dbReference type="Gene3D" id="3.40.50.300">
    <property type="entry name" value="P-loop containing nucleotide triphosphate hydrolases"/>
    <property type="match status" value="1"/>
</dbReference>
<comment type="caution">
    <text evidence="2">The sequence shown here is derived from an EMBL/GenBank/DDBJ whole genome shotgun (WGS) entry which is preliminary data.</text>
</comment>
<accession>W4L7S0</accession>
<dbReference type="EMBL" id="AZHW01001121">
    <property type="protein sequence ID" value="ETW94087.1"/>
    <property type="molecule type" value="Genomic_DNA"/>
</dbReference>
<evidence type="ECO:0000313" key="2">
    <source>
        <dbReference type="EMBL" id="ETW94087.1"/>
    </source>
</evidence>
<dbReference type="Proteomes" id="UP000019141">
    <property type="component" value="Unassembled WGS sequence"/>
</dbReference>
<evidence type="ECO:0000313" key="3">
    <source>
        <dbReference type="Proteomes" id="UP000019141"/>
    </source>
</evidence>
<dbReference type="AlphaFoldDB" id="W4L7S0"/>
<dbReference type="Pfam" id="PF00270">
    <property type="entry name" value="DEAD"/>
    <property type="match status" value="1"/>
</dbReference>
<dbReference type="InterPro" id="IPR027417">
    <property type="entry name" value="P-loop_NTPase"/>
</dbReference>
<dbReference type="GO" id="GO:0003676">
    <property type="term" value="F:nucleic acid binding"/>
    <property type="evidence" value="ECO:0007669"/>
    <property type="project" value="InterPro"/>
</dbReference>
<gene>
    <name evidence="2" type="ORF">ETSY1_36345</name>
</gene>
<evidence type="ECO:0000259" key="1">
    <source>
        <dbReference type="Pfam" id="PF00270"/>
    </source>
</evidence>
<dbReference type="SUPFAM" id="SSF52540">
    <property type="entry name" value="P-loop containing nucleoside triphosphate hydrolases"/>
    <property type="match status" value="1"/>
</dbReference>
<proteinExistence type="predicted"/>
<dbReference type="HOGENOM" id="CLU_1955597_0_0_7"/>